<sequence>MRTVESFEDYVDPIQEAIDDLLLPTLFGQTEPLPSDLRQLATLTPAQGGLGVPDLRFEAPQQFAASTLITLPHVDSITTESMFMVAGENSTEELKRQHQALKTTSVKSRMESIDSTRPSDLLRSVNHSRDKGATSWLTAVPLVDQGLVLNKQEFRDSLRLRYNMPLSDLLSKCVCAEKYTVCHALSCKKGGFVAQRHDGVRNLLILLIGKVCTNVEVEPQLQPLDNERFNLRTAVTSPEARLDFKAGGFWSRGVTAFFDVRVTHVNSKCNQGKETFTIFKEQEDEKKRKYQQRVLDVEMGSFTSLIFGTNGGMEADCNWFLKRLAEKLSEKNEECYHITIT</sequence>
<keyword evidence="2" id="KW-1185">Reference proteome</keyword>
<gene>
    <name evidence="1" type="ORF">PEVE_00038535</name>
</gene>
<protein>
    <submittedName>
        <fullName evidence="1">Uncharacterized protein</fullName>
    </submittedName>
</protein>
<organism evidence="1 2">
    <name type="scientific">Porites evermanni</name>
    <dbReference type="NCBI Taxonomy" id="104178"/>
    <lineage>
        <taxon>Eukaryota</taxon>
        <taxon>Metazoa</taxon>
        <taxon>Cnidaria</taxon>
        <taxon>Anthozoa</taxon>
        <taxon>Hexacorallia</taxon>
        <taxon>Scleractinia</taxon>
        <taxon>Fungiina</taxon>
        <taxon>Poritidae</taxon>
        <taxon>Porites</taxon>
    </lineage>
</organism>
<comment type="caution">
    <text evidence="1">The sequence shown here is derived from an EMBL/GenBank/DDBJ whole genome shotgun (WGS) entry which is preliminary data.</text>
</comment>
<name>A0ABN8MM42_9CNID</name>
<reference evidence="1 2" key="1">
    <citation type="submission" date="2022-05" db="EMBL/GenBank/DDBJ databases">
        <authorList>
            <consortium name="Genoscope - CEA"/>
            <person name="William W."/>
        </authorList>
    </citation>
    <scope>NUCLEOTIDE SEQUENCE [LARGE SCALE GENOMIC DNA]</scope>
</reference>
<dbReference type="Proteomes" id="UP001159427">
    <property type="component" value="Unassembled WGS sequence"/>
</dbReference>
<evidence type="ECO:0000313" key="2">
    <source>
        <dbReference type="Proteomes" id="UP001159427"/>
    </source>
</evidence>
<proteinExistence type="predicted"/>
<evidence type="ECO:0000313" key="1">
    <source>
        <dbReference type="EMBL" id="CAH3030809.1"/>
    </source>
</evidence>
<accession>A0ABN8MM42</accession>
<dbReference type="EMBL" id="CALNXI010000657">
    <property type="protein sequence ID" value="CAH3030809.1"/>
    <property type="molecule type" value="Genomic_DNA"/>
</dbReference>